<evidence type="ECO:0000313" key="2">
    <source>
        <dbReference type="Proteomes" id="UP000233769"/>
    </source>
</evidence>
<name>A0A2N9AXR9_METEX</name>
<dbReference type="EMBL" id="LT962688">
    <property type="protein sequence ID" value="SOR32088.1"/>
    <property type="molecule type" value="Genomic_DNA"/>
</dbReference>
<evidence type="ECO:0000313" key="1">
    <source>
        <dbReference type="EMBL" id="SOR32088.1"/>
    </source>
</evidence>
<gene>
    <name evidence="1" type="ORF">TK0001_5522</name>
</gene>
<sequence length="56" mass="6124">MGTPYYLTVVESYLSAVPHPLLGGSFFFRLALASPTLWHLGRRGGGLRSHILELPA</sequence>
<proteinExistence type="predicted"/>
<dbReference type="AlphaFoldDB" id="A0A2N9AXR9"/>
<accession>A0A2N9AXR9</accession>
<organism evidence="1 2">
    <name type="scientific">Methylorubrum extorquens</name>
    <name type="common">Methylobacterium dichloromethanicum</name>
    <name type="synonym">Methylobacterium extorquens</name>
    <dbReference type="NCBI Taxonomy" id="408"/>
    <lineage>
        <taxon>Bacteria</taxon>
        <taxon>Pseudomonadati</taxon>
        <taxon>Pseudomonadota</taxon>
        <taxon>Alphaproteobacteria</taxon>
        <taxon>Hyphomicrobiales</taxon>
        <taxon>Methylobacteriaceae</taxon>
        <taxon>Methylorubrum</taxon>
    </lineage>
</organism>
<protein>
    <submittedName>
        <fullName evidence="1">Uncharacterized protein</fullName>
    </submittedName>
</protein>
<reference evidence="2" key="1">
    <citation type="submission" date="2017-10" db="EMBL/GenBank/DDBJ databases">
        <authorList>
            <person name="Regsiter A."/>
            <person name="William W."/>
        </authorList>
    </citation>
    <scope>NUCLEOTIDE SEQUENCE [LARGE SCALE GENOMIC DNA]</scope>
</reference>
<dbReference type="Proteomes" id="UP000233769">
    <property type="component" value="Chromosome tk0001"/>
</dbReference>